<gene>
    <name evidence="2" type="ORF">BEN47_14870</name>
</gene>
<organism evidence="2 3">
    <name type="scientific">Hymenobacter lapidarius</name>
    <dbReference type="NCBI Taxonomy" id="1908237"/>
    <lineage>
        <taxon>Bacteria</taxon>
        <taxon>Pseudomonadati</taxon>
        <taxon>Bacteroidota</taxon>
        <taxon>Cytophagia</taxon>
        <taxon>Cytophagales</taxon>
        <taxon>Hymenobacteraceae</taxon>
        <taxon>Hymenobacter</taxon>
    </lineage>
</organism>
<accession>A0A1G1T3D9</accession>
<reference evidence="2 3" key="1">
    <citation type="submission" date="2016-08" db="EMBL/GenBank/DDBJ databases">
        <title>Hymenobacter coccineus sp. nov., Hymenobacter lapidarius sp. nov. and Hymenobacter glacialis sp. nov., isolated from Antarctic soil.</title>
        <authorList>
            <person name="Sedlacek I."/>
            <person name="Kralova S."/>
            <person name="Kyrova K."/>
            <person name="Maslanova I."/>
            <person name="Stankova E."/>
            <person name="Vrbovska V."/>
            <person name="Nemec M."/>
            <person name="Bartak M."/>
            <person name="Svec P."/>
            <person name="Busse H.-J."/>
            <person name="Pantucek R."/>
        </authorList>
    </citation>
    <scope>NUCLEOTIDE SEQUENCE [LARGE SCALE GENOMIC DNA]</scope>
    <source>
        <strain evidence="2 3">CCM 8643</strain>
    </source>
</reference>
<evidence type="ECO:0000256" key="1">
    <source>
        <dbReference type="SAM" id="Phobius"/>
    </source>
</evidence>
<keyword evidence="3" id="KW-1185">Reference proteome</keyword>
<keyword evidence="1" id="KW-0472">Membrane</keyword>
<comment type="caution">
    <text evidence="2">The sequence shown here is derived from an EMBL/GenBank/DDBJ whole genome shotgun (WGS) entry which is preliminary data.</text>
</comment>
<sequence length="99" mass="10949">MKTPMKPLLTRNPALTQWSAFGASLLAGLTAGVLWAPASGLHSRTRLAAGFRDWSRTVAGRWNLWTPWPLARWSRHGAVPAPKHPADLSMQPNRLLTEN</sequence>
<feature type="transmembrane region" description="Helical" evidence="1">
    <location>
        <begin position="20"/>
        <end position="38"/>
    </location>
</feature>
<name>A0A1G1T3D9_9BACT</name>
<protein>
    <submittedName>
        <fullName evidence="2">Uncharacterized protein</fullName>
    </submittedName>
</protein>
<dbReference type="EMBL" id="MDZB01000106">
    <property type="protein sequence ID" value="OGX85396.1"/>
    <property type="molecule type" value="Genomic_DNA"/>
</dbReference>
<dbReference type="Proteomes" id="UP000176294">
    <property type="component" value="Unassembled WGS sequence"/>
</dbReference>
<evidence type="ECO:0000313" key="3">
    <source>
        <dbReference type="Proteomes" id="UP000176294"/>
    </source>
</evidence>
<keyword evidence="1" id="KW-0812">Transmembrane</keyword>
<proteinExistence type="predicted"/>
<evidence type="ECO:0000313" key="2">
    <source>
        <dbReference type="EMBL" id="OGX85396.1"/>
    </source>
</evidence>
<keyword evidence="1" id="KW-1133">Transmembrane helix</keyword>
<dbReference type="AlphaFoldDB" id="A0A1G1T3D9"/>
<dbReference type="OrthoDB" id="7858290at2"/>
<dbReference type="RefSeq" id="WP_070728381.1">
    <property type="nucleotide sequence ID" value="NZ_MDZB01000106.1"/>
</dbReference>